<evidence type="ECO:0000256" key="1">
    <source>
        <dbReference type="SAM" id="Phobius"/>
    </source>
</evidence>
<feature type="transmembrane region" description="Helical" evidence="1">
    <location>
        <begin position="203"/>
        <end position="227"/>
    </location>
</feature>
<keyword evidence="1" id="KW-1133">Transmembrane helix</keyword>
<accession>A0A370WVK9</accession>
<dbReference type="Pfam" id="PF13676">
    <property type="entry name" value="TIR_2"/>
    <property type="match status" value="1"/>
</dbReference>
<organism evidence="3 4">
    <name type="scientific">Dyella psychrodurans</name>
    <dbReference type="NCBI Taxonomy" id="1927960"/>
    <lineage>
        <taxon>Bacteria</taxon>
        <taxon>Pseudomonadati</taxon>
        <taxon>Pseudomonadota</taxon>
        <taxon>Gammaproteobacteria</taxon>
        <taxon>Lysobacterales</taxon>
        <taxon>Rhodanobacteraceae</taxon>
        <taxon>Dyella</taxon>
    </lineage>
</organism>
<evidence type="ECO:0000313" key="3">
    <source>
        <dbReference type="EMBL" id="RDS80066.1"/>
    </source>
</evidence>
<dbReference type="AlphaFoldDB" id="A0A370WVK9"/>
<evidence type="ECO:0000259" key="2">
    <source>
        <dbReference type="Pfam" id="PF13676"/>
    </source>
</evidence>
<dbReference type="InterPro" id="IPR035897">
    <property type="entry name" value="Toll_tir_struct_dom_sf"/>
</dbReference>
<keyword evidence="4" id="KW-1185">Reference proteome</keyword>
<dbReference type="Gene3D" id="1.25.40.10">
    <property type="entry name" value="Tetratricopeptide repeat domain"/>
    <property type="match status" value="2"/>
</dbReference>
<keyword evidence="1" id="KW-0472">Membrane</keyword>
<dbReference type="InterPro" id="IPR011990">
    <property type="entry name" value="TPR-like_helical_dom_sf"/>
</dbReference>
<comment type="caution">
    <text evidence="3">The sequence shown here is derived from an EMBL/GenBank/DDBJ whole genome shotgun (WGS) entry which is preliminary data.</text>
</comment>
<protein>
    <submittedName>
        <fullName evidence="3">Toll/interleukin-1 receptor domain-containing protein</fullName>
    </submittedName>
</protein>
<reference evidence="3 4" key="1">
    <citation type="submission" date="2018-07" db="EMBL/GenBank/DDBJ databases">
        <title>Dyella monticola sp. nov. and Dyella psychrodurans sp. nov. isolated from monsoon evergreen broad-leaved forest soil of Dinghu Mountain, China.</title>
        <authorList>
            <person name="Gao Z."/>
            <person name="Qiu L."/>
        </authorList>
    </citation>
    <scope>NUCLEOTIDE SEQUENCE [LARGE SCALE GENOMIC DNA]</scope>
    <source>
        <strain evidence="3 4">4MSK11</strain>
    </source>
</reference>
<dbReference type="GO" id="GO:0007165">
    <property type="term" value="P:signal transduction"/>
    <property type="evidence" value="ECO:0007669"/>
    <property type="project" value="InterPro"/>
</dbReference>
<feature type="domain" description="TIR" evidence="2">
    <location>
        <begin position="15"/>
        <end position="123"/>
    </location>
</feature>
<keyword evidence="1" id="KW-0812">Transmembrane</keyword>
<proteinExistence type="predicted"/>
<evidence type="ECO:0000313" key="4">
    <source>
        <dbReference type="Proteomes" id="UP000255334"/>
    </source>
</evidence>
<sequence length="738" mass="80518">MAQPPAMPAFRYRAFISYSHRDASWADWLHKALETYRVPSRLVGTRTAAGIVPRRLVPIFRDRDELASATDLGRKVNEALAQSANLIVICSPRSATSRWVQEEVLAFKRLGRSERIFCLIVDGEPNASECQGREAEECFAPALRFRLDADGQLTAQQTEPIAADARADKDGRRNAKLKLIAGLLDISFDSLKQRELQRRNRRLTAITAAALVIMAVTTSLAIVALAARHAAEVARVDAERRQRQAENLVGFMLGDLNTKLQQVERLDIMEDVDTQAMNYFASMPTKDVTDQVLAERAKALEKIGSVRQEQGHLPEAIASYEAASTLAATLAKRAPTDTARQLQYARLLAFVGQAHWLQGQLDLAQSSFDEARNVLVQAEQHAGADLDLQFHLEMIDNDIGHVQEARGRLDEAQVSYRSALDLSTKLVAAKPDNAEWAVELGGAHNNLGKLALLHGDLATAIAEYGADDAIESALSSNHPEDNSQRESMLTVRAILGRTQALAGADDVGIHRLQESVDMASGLIKSNPHNSDFQEDFARYATQLARLKRLNGDLAPANDLTAQSLSMLTDLVHQSPTDSRLQRELAEAQTEQAAESLAAGQADAARTQAQAARSVLDPLLARQPHDRACVLATMAAQLVLADVSSDLDTAKQLRQGVVAAAKTQSSGQSDPRLLSLQVEAMLALGGKADAQRLIQQLWLSGYRDAQLLVVLHRDRIAYPANVAFQKRLLAENGTAHSSG</sequence>
<dbReference type="SUPFAM" id="SSF52200">
    <property type="entry name" value="Toll/Interleukin receptor TIR domain"/>
    <property type="match status" value="1"/>
</dbReference>
<dbReference type="Gene3D" id="3.40.50.10140">
    <property type="entry name" value="Toll/interleukin-1 receptor homology (TIR) domain"/>
    <property type="match status" value="1"/>
</dbReference>
<name>A0A370WVK9_9GAMM</name>
<dbReference type="RefSeq" id="WP_115479883.1">
    <property type="nucleotide sequence ID" value="NZ_QRBF01000011.1"/>
</dbReference>
<keyword evidence="3" id="KW-0675">Receptor</keyword>
<dbReference type="SUPFAM" id="SSF48452">
    <property type="entry name" value="TPR-like"/>
    <property type="match status" value="1"/>
</dbReference>
<gene>
    <name evidence="3" type="ORF">DWU99_20085</name>
</gene>
<dbReference type="InterPro" id="IPR000157">
    <property type="entry name" value="TIR_dom"/>
</dbReference>
<dbReference type="OrthoDB" id="7308181at2"/>
<dbReference type="EMBL" id="QRBF01000011">
    <property type="protein sequence ID" value="RDS80066.1"/>
    <property type="molecule type" value="Genomic_DNA"/>
</dbReference>
<dbReference type="Proteomes" id="UP000255334">
    <property type="component" value="Unassembled WGS sequence"/>
</dbReference>